<evidence type="ECO:0000313" key="3">
    <source>
        <dbReference type="Proteomes" id="UP000317926"/>
    </source>
</evidence>
<dbReference type="InterPro" id="IPR012336">
    <property type="entry name" value="Thioredoxin-like_fold"/>
</dbReference>
<feature type="domain" description="Thioredoxin-like fold" evidence="1">
    <location>
        <begin position="15"/>
        <end position="67"/>
    </location>
</feature>
<evidence type="ECO:0000313" key="2">
    <source>
        <dbReference type="EMBL" id="TPG97925.1"/>
    </source>
</evidence>
<organism evidence="2 3">
    <name type="scientific">Haemophilus haemolyticus</name>
    <dbReference type="NCBI Taxonomy" id="726"/>
    <lineage>
        <taxon>Bacteria</taxon>
        <taxon>Pseudomonadati</taxon>
        <taxon>Pseudomonadota</taxon>
        <taxon>Gammaproteobacteria</taxon>
        <taxon>Pasteurellales</taxon>
        <taxon>Pasteurellaceae</taxon>
        <taxon>Haemophilus</taxon>
    </lineage>
</organism>
<gene>
    <name evidence="2" type="ORF">EUX55_06665</name>
</gene>
<dbReference type="AlphaFoldDB" id="A0A502JG95"/>
<reference evidence="2 3" key="1">
    <citation type="submission" date="2019-01" db="EMBL/GenBank/DDBJ databases">
        <title>Comparative genomic analysis identifies haemin-independent Haemophilus haemolyticus: a formal re-classification of Haemophilus intermedius.</title>
        <authorList>
            <person name="Harris T.M."/>
            <person name="Price E.P."/>
            <person name="Sarovich D.S."/>
            <person name="Norskov-Lauritsen N."/>
            <person name="Beissbarth J."/>
            <person name="Chang A.B."/>
            <person name="Smith-Vaughan H.C."/>
        </authorList>
    </citation>
    <scope>NUCLEOTIDE SEQUENCE [LARGE SCALE GENOMIC DNA]</scope>
    <source>
        <strain evidence="2 3">PN24</strain>
    </source>
</reference>
<dbReference type="Pfam" id="PF17172">
    <property type="entry name" value="GST_N_4"/>
    <property type="match status" value="1"/>
</dbReference>
<name>A0A502JG95_HAEHA</name>
<protein>
    <recommendedName>
        <fullName evidence="1">Thioredoxin-like fold domain-containing protein</fullName>
    </recommendedName>
</protein>
<accession>A0A502JG95</accession>
<proteinExistence type="predicted"/>
<dbReference type="EMBL" id="SDPK01000033">
    <property type="protein sequence ID" value="TPG97925.1"/>
    <property type="molecule type" value="Genomic_DNA"/>
</dbReference>
<sequence>MLRISVKCLKVKYHVLQHGEKLIADSSHIQRYLKETYGFDLDKYLTTEQKAIAEAFRRMTEEHLYWIGG</sequence>
<evidence type="ECO:0000259" key="1">
    <source>
        <dbReference type="Pfam" id="PF17172"/>
    </source>
</evidence>
<comment type="caution">
    <text evidence="2">The sequence shown here is derived from an EMBL/GenBank/DDBJ whole genome shotgun (WGS) entry which is preliminary data.</text>
</comment>
<dbReference type="Proteomes" id="UP000317926">
    <property type="component" value="Unassembled WGS sequence"/>
</dbReference>